<dbReference type="AlphaFoldDB" id="A0A645GPS2"/>
<protein>
    <submittedName>
        <fullName evidence="1">Uncharacterized protein</fullName>
    </submittedName>
</protein>
<accession>A0A645GPS2</accession>
<evidence type="ECO:0000313" key="1">
    <source>
        <dbReference type="EMBL" id="MPN28911.1"/>
    </source>
</evidence>
<organism evidence="1">
    <name type="scientific">bioreactor metagenome</name>
    <dbReference type="NCBI Taxonomy" id="1076179"/>
    <lineage>
        <taxon>unclassified sequences</taxon>
        <taxon>metagenomes</taxon>
        <taxon>ecological metagenomes</taxon>
    </lineage>
</organism>
<gene>
    <name evidence="1" type="ORF">SDC9_176356</name>
</gene>
<proteinExistence type="predicted"/>
<dbReference type="EMBL" id="VSSQ01079371">
    <property type="protein sequence ID" value="MPN28911.1"/>
    <property type="molecule type" value="Genomic_DNA"/>
</dbReference>
<reference evidence="1" key="1">
    <citation type="submission" date="2019-08" db="EMBL/GenBank/DDBJ databases">
        <authorList>
            <person name="Kucharzyk K."/>
            <person name="Murdoch R.W."/>
            <person name="Higgins S."/>
            <person name="Loffler F."/>
        </authorList>
    </citation>
    <scope>NUCLEOTIDE SEQUENCE</scope>
</reference>
<sequence>MAAHHVGAGSQRQHLLFEYLGEHGAASPHAADLHQVELDALEVQLADDRAGQLPQLIAGPAYQINGHRVALARYLKDQRGVCGREGELLAHGPLDQFIQAGHIKAFTKGIG</sequence>
<comment type="caution">
    <text evidence="1">The sequence shown here is derived from an EMBL/GenBank/DDBJ whole genome shotgun (WGS) entry which is preliminary data.</text>
</comment>
<name>A0A645GPS2_9ZZZZ</name>